<feature type="transmembrane region" description="Helical" evidence="1">
    <location>
        <begin position="403"/>
        <end position="422"/>
    </location>
</feature>
<feature type="transmembrane region" description="Helical" evidence="1">
    <location>
        <begin position="312"/>
        <end position="333"/>
    </location>
</feature>
<organism evidence="4 5">
    <name type="scientific">Pseudodonghicola xiamenensis</name>
    <dbReference type="NCBI Taxonomy" id="337702"/>
    <lineage>
        <taxon>Bacteria</taxon>
        <taxon>Pseudomonadati</taxon>
        <taxon>Pseudomonadota</taxon>
        <taxon>Alphaproteobacteria</taxon>
        <taxon>Rhodobacterales</taxon>
        <taxon>Paracoccaceae</taxon>
        <taxon>Pseudodonghicola</taxon>
    </lineage>
</organism>
<feature type="domain" description="DUF4010" evidence="3">
    <location>
        <begin position="187"/>
        <end position="397"/>
    </location>
</feature>
<feature type="domain" description="MgtC/SapB/SrpB/YhiD N-terminal" evidence="2">
    <location>
        <begin position="14"/>
        <end position="139"/>
    </location>
</feature>
<evidence type="ECO:0000256" key="1">
    <source>
        <dbReference type="SAM" id="Phobius"/>
    </source>
</evidence>
<keyword evidence="1" id="KW-0472">Membrane</keyword>
<dbReference type="PANTHER" id="PTHR39084">
    <property type="entry name" value="MEMBRANE PROTEIN-RELATED"/>
    <property type="match status" value="1"/>
</dbReference>
<feature type="transmembrane region" description="Helical" evidence="1">
    <location>
        <begin position="374"/>
        <end position="396"/>
    </location>
</feature>
<dbReference type="RefSeq" id="WP_084437101.1">
    <property type="nucleotide sequence ID" value="NZ_BNAP01000018.1"/>
</dbReference>
<feature type="transmembrane region" description="Helical" evidence="1">
    <location>
        <begin position="207"/>
        <end position="229"/>
    </location>
</feature>
<name>A0A8J3MED1_9RHOB</name>
<gene>
    <name evidence="4" type="ORF">GCM10010961_31870</name>
</gene>
<dbReference type="EMBL" id="BNAP01000018">
    <property type="protein sequence ID" value="GHG97191.1"/>
    <property type="molecule type" value="Genomic_DNA"/>
</dbReference>
<evidence type="ECO:0000313" key="5">
    <source>
        <dbReference type="Proteomes" id="UP000611500"/>
    </source>
</evidence>
<evidence type="ECO:0000259" key="2">
    <source>
        <dbReference type="Pfam" id="PF02308"/>
    </source>
</evidence>
<dbReference type="Proteomes" id="UP000611500">
    <property type="component" value="Unassembled WGS sequence"/>
</dbReference>
<reference evidence="4" key="1">
    <citation type="journal article" date="2014" name="Int. J. Syst. Evol. Microbiol.">
        <title>Complete genome sequence of Corynebacterium casei LMG S-19264T (=DSM 44701T), isolated from a smear-ripened cheese.</title>
        <authorList>
            <consortium name="US DOE Joint Genome Institute (JGI-PGF)"/>
            <person name="Walter F."/>
            <person name="Albersmeier A."/>
            <person name="Kalinowski J."/>
            <person name="Ruckert C."/>
        </authorList>
    </citation>
    <scope>NUCLEOTIDE SEQUENCE</scope>
    <source>
        <strain evidence="4">CGMCC 1.7081</strain>
    </source>
</reference>
<keyword evidence="1" id="KW-1133">Transmembrane helix</keyword>
<keyword evidence="1" id="KW-0812">Transmembrane</keyword>
<proteinExistence type="predicted"/>
<feature type="transmembrane region" description="Helical" evidence="1">
    <location>
        <begin position="42"/>
        <end position="62"/>
    </location>
</feature>
<feature type="transmembrane region" description="Helical" evidence="1">
    <location>
        <begin position="182"/>
        <end position="200"/>
    </location>
</feature>
<accession>A0A8J3MED1</accession>
<evidence type="ECO:0000259" key="3">
    <source>
        <dbReference type="Pfam" id="PF13194"/>
    </source>
</evidence>
<feature type="transmembrane region" description="Helical" evidence="1">
    <location>
        <begin position="68"/>
        <end position="87"/>
    </location>
</feature>
<dbReference type="Pfam" id="PF13194">
    <property type="entry name" value="DUF4010"/>
    <property type="match status" value="1"/>
</dbReference>
<dbReference type="Pfam" id="PF02308">
    <property type="entry name" value="MgtC"/>
    <property type="match status" value="1"/>
</dbReference>
<feature type="transmembrane region" description="Helical" evidence="1">
    <location>
        <begin position="340"/>
        <end position="362"/>
    </location>
</feature>
<keyword evidence="5" id="KW-1185">Reference proteome</keyword>
<comment type="caution">
    <text evidence="4">The sequence shown here is derived from an EMBL/GenBank/DDBJ whole genome shotgun (WGS) entry which is preliminary data.</text>
</comment>
<feature type="transmembrane region" description="Helical" evidence="1">
    <location>
        <begin position="12"/>
        <end position="30"/>
    </location>
</feature>
<feature type="transmembrane region" description="Helical" evidence="1">
    <location>
        <begin position="241"/>
        <end position="265"/>
    </location>
</feature>
<dbReference type="AlphaFoldDB" id="A0A8J3MED1"/>
<feature type="transmembrane region" description="Helical" evidence="1">
    <location>
        <begin position="272"/>
        <end position="292"/>
    </location>
</feature>
<protein>
    <submittedName>
        <fullName evidence="4">Membrane protein</fullName>
    </submittedName>
</protein>
<dbReference type="PANTHER" id="PTHR39084:SF1">
    <property type="entry name" value="DUF4010 DOMAIN-CONTAINING PROTEIN"/>
    <property type="match status" value="1"/>
</dbReference>
<feature type="transmembrane region" description="Helical" evidence="1">
    <location>
        <begin position="149"/>
        <end position="167"/>
    </location>
</feature>
<sequence>MLHCMDEIELFRRLGLALGIGLLLGLERGWHAREDAEGSRAAGLRTFALVGLLGGLCGWISLFTSPLFLGFAFLALTMLVAVAYWVQIDGDDDLGLTTEVALLLTFALGAVALLGDMAVAAASAVMAVALLSLKRVLHGWVARIRRFELAALLQLAVISVVILPLLPRQGYGPGGTLNPYELWWAVVLVAGLSFLGYVAMRVAGARVGAAIAGLFGGLASSTSTTLALSRMVRGDSGLGPSLAVGVVLAGAVTFLRVLIVGTIFCRDLLGPLAWPLGVMGLTGLVGAGGLALAARPQRKASSDLKGVTNPLALGTALTFGAVLVVVLLGTYYLRLWFGEGGVYVVAALSGLTDVDALTISVARLSRNDLALQAAAVAIVLAVSVNTSVKGLIALVVGGRDFGLRVLGVYAIVLAAGGATIWLSS</sequence>
<dbReference type="InterPro" id="IPR049177">
    <property type="entry name" value="MgtC_SapB_SrpB_YhiD_N"/>
</dbReference>
<dbReference type="InterPro" id="IPR025105">
    <property type="entry name" value="DUF4010"/>
</dbReference>
<reference evidence="4" key="2">
    <citation type="submission" date="2020-09" db="EMBL/GenBank/DDBJ databases">
        <authorList>
            <person name="Sun Q."/>
            <person name="Zhou Y."/>
        </authorList>
    </citation>
    <scope>NUCLEOTIDE SEQUENCE</scope>
    <source>
        <strain evidence="4">CGMCC 1.7081</strain>
    </source>
</reference>
<evidence type="ECO:0000313" key="4">
    <source>
        <dbReference type="EMBL" id="GHG97191.1"/>
    </source>
</evidence>